<evidence type="ECO:0000256" key="2">
    <source>
        <dbReference type="ARBA" id="ARBA00005453"/>
    </source>
</evidence>
<evidence type="ECO:0000256" key="1">
    <source>
        <dbReference type="ARBA" id="ARBA00004443"/>
    </source>
</evidence>
<comment type="subcellular location">
    <subcellularLocation>
        <location evidence="1">Mitochondrion inner membrane</location>
        <topology evidence="1">Peripheral membrane protein</topology>
        <orientation evidence="1">Matrix side</orientation>
    </subcellularLocation>
</comment>
<evidence type="ECO:0000256" key="4">
    <source>
        <dbReference type="ARBA" id="ARBA00022946"/>
    </source>
</evidence>
<name>A0AAF0INX6_9BASI</name>
<keyword evidence="6" id="KW-0472">Membrane</keyword>
<keyword evidence="9" id="KW-1185">Reference proteome</keyword>
<dbReference type="PANTHER" id="PTHR31107">
    <property type="entry name" value="APOPTOGENIC PROTEIN 1, MITOCHONDRIAL"/>
    <property type="match status" value="1"/>
</dbReference>
<feature type="compositionally biased region" description="Polar residues" evidence="7">
    <location>
        <begin position="43"/>
        <end position="64"/>
    </location>
</feature>
<comment type="similarity">
    <text evidence="2">Belongs to the COA8 family.</text>
</comment>
<proteinExistence type="inferred from homology"/>
<keyword evidence="4" id="KW-0809">Transit peptide</keyword>
<dbReference type="GO" id="GO:0005743">
    <property type="term" value="C:mitochondrial inner membrane"/>
    <property type="evidence" value="ECO:0007669"/>
    <property type="project" value="UniProtKB-SubCell"/>
</dbReference>
<dbReference type="Pfam" id="PF10231">
    <property type="entry name" value="COA8"/>
    <property type="match status" value="1"/>
</dbReference>
<reference evidence="8" key="1">
    <citation type="submission" date="2023-03" db="EMBL/GenBank/DDBJ databases">
        <title>Mating type loci evolution in Malassezia.</title>
        <authorList>
            <person name="Coelho M.A."/>
        </authorList>
    </citation>
    <scope>NUCLEOTIDE SEQUENCE</scope>
    <source>
        <strain evidence="8">CBS 14135</strain>
    </source>
</reference>
<evidence type="ECO:0000313" key="8">
    <source>
        <dbReference type="EMBL" id="WFC95432.1"/>
    </source>
</evidence>
<gene>
    <name evidence="8" type="ORF">MBRA1_002080</name>
</gene>
<organism evidence="8 9">
    <name type="scientific">Malassezia brasiliensis</name>
    <dbReference type="NCBI Taxonomy" id="1821822"/>
    <lineage>
        <taxon>Eukaryota</taxon>
        <taxon>Fungi</taxon>
        <taxon>Dikarya</taxon>
        <taxon>Basidiomycota</taxon>
        <taxon>Ustilaginomycotina</taxon>
        <taxon>Malasseziomycetes</taxon>
        <taxon>Malasseziales</taxon>
        <taxon>Malasseziaceae</taxon>
        <taxon>Malassezia</taxon>
    </lineage>
</organism>
<evidence type="ECO:0000256" key="7">
    <source>
        <dbReference type="SAM" id="MobiDB-lite"/>
    </source>
</evidence>
<dbReference type="AlphaFoldDB" id="A0AAF0INX6"/>
<keyword evidence="5" id="KW-0496">Mitochondrion</keyword>
<evidence type="ECO:0000313" key="9">
    <source>
        <dbReference type="Proteomes" id="UP001216638"/>
    </source>
</evidence>
<accession>A0AAF0INX6</accession>
<dbReference type="Proteomes" id="UP001216638">
    <property type="component" value="Chromosome 2"/>
</dbReference>
<dbReference type="GO" id="GO:0097193">
    <property type="term" value="P:intrinsic apoptotic signaling pathway"/>
    <property type="evidence" value="ECO:0007669"/>
    <property type="project" value="InterPro"/>
</dbReference>
<evidence type="ECO:0000256" key="5">
    <source>
        <dbReference type="ARBA" id="ARBA00023128"/>
    </source>
</evidence>
<keyword evidence="3" id="KW-0999">Mitochondrion inner membrane</keyword>
<dbReference type="PANTHER" id="PTHR31107:SF2">
    <property type="entry name" value="CYTOCHROME C OXIDASE ASSEMBLY FACTOR 8"/>
    <property type="match status" value="1"/>
</dbReference>
<feature type="region of interest" description="Disordered" evidence="7">
    <location>
        <begin position="1"/>
        <end position="26"/>
    </location>
</feature>
<evidence type="ECO:0000256" key="3">
    <source>
        <dbReference type="ARBA" id="ARBA00022792"/>
    </source>
</evidence>
<evidence type="ECO:0000256" key="6">
    <source>
        <dbReference type="ARBA" id="ARBA00023136"/>
    </source>
</evidence>
<protein>
    <submittedName>
        <fullName evidence="8">Uncharacterized protein</fullName>
    </submittedName>
</protein>
<feature type="region of interest" description="Disordered" evidence="7">
    <location>
        <begin position="41"/>
        <end position="64"/>
    </location>
</feature>
<sequence>MPFASASRAAGRTMRSRWSQPPMYVGPPDSLSNLRPVVFGVGHSQSAPTSRTRSQGEPQVTSAHPYSLSEFSVPTSSMPHSTLAQYVHRLGNRLEAAQLQARLQSMWLDQFNQRFWSDNNARFQRAREEYEAASGAIVGEAPLEQVAPFYRAWLATNAGRLRNYNRALWAATARVVIAQAHYAMLRYYTQLVARFAGIR</sequence>
<dbReference type="EMBL" id="CP119952">
    <property type="protein sequence ID" value="WFC95432.1"/>
    <property type="molecule type" value="Genomic_DNA"/>
</dbReference>
<dbReference type="InterPro" id="IPR018796">
    <property type="entry name" value="COA8"/>
</dbReference>